<keyword evidence="3" id="KW-1185">Reference proteome</keyword>
<comment type="caution">
    <text evidence="2">The sequence shown here is derived from an EMBL/GenBank/DDBJ whole genome shotgun (WGS) entry which is preliminary data.</text>
</comment>
<sequence>VLHLFDYGERERDSEERIGEEVQEKEEELHQFSFIPVPGVDTPPSRDRTDLQAVLRQLPRCQPATHPPTPPPVNVSPLAESGVHVRVAHTLDDCSTSGEMGDRPESGSATIHPQPPANKSKLGASLVTLCRRAWVLLKAGGRKGFERSPSAARLVASE</sequence>
<proteinExistence type="predicted"/>
<protein>
    <submittedName>
        <fullName evidence="2">Uncharacterized protein</fullName>
    </submittedName>
</protein>
<accession>A0A8T2NLV8</accession>
<reference evidence="2" key="1">
    <citation type="thesis" date="2021" institute="BYU ScholarsArchive" country="Provo, UT, USA">
        <title>Applications of and Algorithms for Genome Assembly and Genomic Analyses with an Emphasis on Marine Teleosts.</title>
        <authorList>
            <person name="Pickett B.D."/>
        </authorList>
    </citation>
    <scope>NUCLEOTIDE SEQUENCE</scope>
    <source>
        <strain evidence="2">HI-2016</strain>
    </source>
</reference>
<name>A0A8T2NLV8_9TELE</name>
<feature type="region of interest" description="Disordered" evidence="1">
    <location>
        <begin position="93"/>
        <end position="119"/>
    </location>
</feature>
<evidence type="ECO:0000313" key="3">
    <source>
        <dbReference type="Proteomes" id="UP000824540"/>
    </source>
</evidence>
<dbReference type="EMBL" id="JAFBMS010000044">
    <property type="protein sequence ID" value="KAG9340200.1"/>
    <property type="molecule type" value="Genomic_DNA"/>
</dbReference>
<feature type="non-terminal residue" evidence="2">
    <location>
        <position position="158"/>
    </location>
</feature>
<dbReference type="OrthoDB" id="8962531at2759"/>
<feature type="non-terminal residue" evidence="2">
    <location>
        <position position="1"/>
    </location>
</feature>
<gene>
    <name evidence="2" type="ORF">JZ751_021639</name>
</gene>
<dbReference type="AlphaFoldDB" id="A0A8T2NLV8"/>
<organism evidence="2 3">
    <name type="scientific">Albula glossodonta</name>
    <name type="common">roundjaw bonefish</name>
    <dbReference type="NCBI Taxonomy" id="121402"/>
    <lineage>
        <taxon>Eukaryota</taxon>
        <taxon>Metazoa</taxon>
        <taxon>Chordata</taxon>
        <taxon>Craniata</taxon>
        <taxon>Vertebrata</taxon>
        <taxon>Euteleostomi</taxon>
        <taxon>Actinopterygii</taxon>
        <taxon>Neopterygii</taxon>
        <taxon>Teleostei</taxon>
        <taxon>Albuliformes</taxon>
        <taxon>Albulidae</taxon>
        <taxon>Albula</taxon>
    </lineage>
</organism>
<evidence type="ECO:0000313" key="2">
    <source>
        <dbReference type="EMBL" id="KAG9340200.1"/>
    </source>
</evidence>
<dbReference type="Proteomes" id="UP000824540">
    <property type="component" value="Unassembled WGS sequence"/>
</dbReference>
<evidence type="ECO:0000256" key="1">
    <source>
        <dbReference type="SAM" id="MobiDB-lite"/>
    </source>
</evidence>